<accession>A0A1D2AIP4</accession>
<reference evidence="1" key="1">
    <citation type="submission" date="2016-07" db="EMBL/GenBank/DDBJ databases">
        <title>Salivary Glands transcriptome analysis on engorged females of Ornithodoros brasiliensis (Acari:Argasidae).</title>
        <authorList>
            <person name="Simons S.M."/>
            <person name="Carvalho E."/>
            <person name="Junqueira-de-Azevedo I."/>
            <person name="Ho P.L."/>
            <person name="Giovanni D."/>
            <person name="Mendonca R."/>
            <person name="Onofrio V."/>
            <person name="Landulfo G."/>
            <person name="Ramirez D."/>
            <person name="Barros-Battesti D."/>
        </authorList>
    </citation>
    <scope>NUCLEOTIDE SEQUENCE</scope>
    <source>
        <strain evidence="1">Female</strain>
        <tissue evidence="1">Salivary gland</tissue>
    </source>
</reference>
<protein>
    <submittedName>
        <fullName evidence="1">Uncharacterized protein</fullName>
    </submittedName>
</protein>
<dbReference type="AlphaFoldDB" id="A0A1D2AIP4"/>
<dbReference type="EMBL" id="GETE01000544">
    <property type="protein sequence ID" value="JAT79057.1"/>
    <property type="molecule type" value="Transcribed_RNA"/>
</dbReference>
<organism evidence="1">
    <name type="scientific">Ornithodoros brasiliensis</name>
    <name type="common">Mouro tick</name>
    <dbReference type="NCBI Taxonomy" id="888526"/>
    <lineage>
        <taxon>Eukaryota</taxon>
        <taxon>Metazoa</taxon>
        <taxon>Ecdysozoa</taxon>
        <taxon>Arthropoda</taxon>
        <taxon>Chelicerata</taxon>
        <taxon>Arachnida</taxon>
        <taxon>Acari</taxon>
        <taxon>Parasitiformes</taxon>
        <taxon>Ixodida</taxon>
        <taxon>Ixodoidea</taxon>
        <taxon>Argasidae</taxon>
        <taxon>Ornithodorinae</taxon>
        <taxon>Ornithodoros</taxon>
    </lineage>
</organism>
<sequence>STWVFYSLQMHALIRRGFSMDAKIQTSRFNDKIARAPLPATTELLQTVISRYFLYRQ</sequence>
<evidence type="ECO:0000313" key="1">
    <source>
        <dbReference type="EMBL" id="JAT79057.1"/>
    </source>
</evidence>
<proteinExistence type="predicted"/>
<feature type="non-terminal residue" evidence="1">
    <location>
        <position position="1"/>
    </location>
</feature>
<name>A0A1D2AIP4_ORNBR</name>